<dbReference type="InterPro" id="IPR007837">
    <property type="entry name" value="DinB"/>
</dbReference>
<feature type="binding site" evidence="3">
    <location>
        <position position="50"/>
    </location>
    <ligand>
        <name>a divalent metal cation</name>
        <dbReference type="ChEBI" id="CHEBI:60240"/>
    </ligand>
</feature>
<evidence type="ECO:0000313" key="5">
    <source>
        <dbReference type="Proteomes" id="UP000279384"/>
    </source>
</evidence>
<reference evidence="4 5" key="1">
    <citation type="submission" date="2018-10" db="EMBL/GenBank/DDBJ databases">
        <title>Genomic Encyclopedia of Type Strains, Phase IV (KMG-IV): sequencing the most valuable type-strain genomes for metagenomic binning, comparative biology and taxonomic classification.</title>
        <authorList>
            <person name="Goeker M."/>
        </authorList>
    </citation>
    <scope>NUCLEOTIDE SEQUENCE [LARGE SCALE GENOMIC DNA]</scope>
    <source>
        <strain evidence="4 5">DSM 3303</strain>
    </source>
</reference>
<dbReference type="Proteomes" id="UP000279384">
    <property type="component" value="Unassembled WGS sequence"/>
</dbReference>
<evidence type="ECO:0000256" key="2">
    <source>
        <dbReference type="ARBA" id="ARBA00022723"/>
    </source>
</evidence>
<protein>
    <submittedName>
        <fullName evidence="4">Putative damage-inducible protein DinB</fullName>
    </submittedName>
</protein>
<dbReference type="Pfam" id="PF05163">
    <property type="entry name" value="DinB"/>
    <property type="match status" value="1"/>
</dbReference>
<dbReference type="EMBL" id="RBID01000013">
    <property type="protein sequence ID" value="RKQ59960.1"/>
    <property type="molecule type" value="Genomic_DNA"/>
</dbReference>
<comment type="caution">
    <text evidence="4">The sequence shown here is derived from an EMBL/GenBank/DDBJ whole genome shotgun (WGS) entry which is preliminary data.</text>
</comment>
<evidence type="ECO:0000313" key="4">
    <source>
        <dbReference type="EMBL" id="RKQ59960.1"/>
    </source>
</evidence>
<dbReference type="RefSeq" id="WP_120810137.1">
    <property type="nucleotide sequence ID" value="NZ_RBID01000013.1"/>
</dbReference>
<dbReference type="PANTHER" id="PTHR37302:SF1">
    <property type="entry name" value="PROTEIN DINB"/>
    <property type="match status" value="1"/>
</dbReference>
<dbReference type="AlphaFoldDB" id="A0A495BFU3"/>
<evidence type="ECO:0000256" key="1">
    <source>
        <dbReference type="ARBA" id="ARBA00008635"/>
    </source>
</evidence>
<comment type="similarity">
    <text evidence="1">Belongs to the DinB family.</text>
</comment>
<feature type="binding site" evidence="3">
    <location>
        <position position="146"/>
    </location>
    <ligand>
        <name>a divalent metal cation</name>
        <dbReference type="ChEBI" id="CHEBI:60240"/>
    </ligand>
</feature>
<dbReference type="GO" id="GO:0046872">
    <property type="term" value="F:metal ion binding"/>
    <property type="evidence" value="ECO:0007669"/>
    <property type="project" value="UniProtKB-KW"/>
</dbReference>
<dbReference type="PANTHER" id="PTHR37302">
    <property type="entry name" value="SLR1116 PROTEIN"/>
    <property type="match status" value="1"/>
</dbReference>
<feature type="binding site" evidence="3">
    <location>
        <position position="150"/>
    </location>
    <ligand>
        <name>a divalent metal cation</name>
        <dbReference type="ChEBI" id="CHEBI:60240"/>
    </ligand>
</feature>
<sequence>MISCDYVRHMARYNRWMNDKLYAVAGTLPQAALDAGRGAFFGSISGTLNHLLVADTIWLKRLAAHPAGFASLEPLRDIAMPARLDLPLADGFAALHARRQQLDALIVQWSLELTPAALAQVLDYHNMRGEAQSRPLPEVLMHLFNHQTHHRGQITTLLSQLGLDVGATDLIAMPAA</sequence>
<dbReference type="InterPro" id="IPR034660">
    <property type="entry name" value="DinB/YfiT-like"/>
</dbReference>
<name>A0A495BFU3_VOGIN</name>
<organism evidence="4 5">
    <name type="scientific">Vogesella indigofera</name>
    <name type="common">Pseudomonas indigofera</name>
    <dbReference type="NCBI Taxonomy" id="45465"/>
    <lineage>
        <taxon>Bacteria</taxon>
        <taxon>Pseudomonadati</taxon>
        <taxon>Pseudomonadota</taxon>
        <taxon>Betaproteobacteria</taxon>
        <taxon>Neisseriales</taxon>
        <taxon>Chromobacteriaceae</taxon>
        <taxon>Vogesella</taxon>
    </lineage>
</organism>
<dbReference type="SUPFAM" id="SSF109854">
    <property type="entry name" value="DinB/YfiT-like putative metalloenzymes"/>
    <property type="match status" value="1"/>
</dbReference>
<dbReference type="Gene3D" id="1.20.120.450">
    <property type="entry name" value="dinb family like domain"/>
    <property type="match status" value="1"/>
</dbReference>
<accession>A0A495BFU3</accession>
<proteinExistence type="inferred from homology"/>
<keyword evidence="2 3" id="KW-0479">Metal-binding</keyword>
<gene>
    <name evidence="4" type="ORF">C8E02_1302</name>
</gene>
<evidence type="ECO:0000256" key="3">
    <source>
        <dbReference type="PIRSR" id="PIRSR607837-1"/>
    </source>
</evidence>